<feature type="domain" description="Methyltransferase" evidence="1">
    <location>
        <begin position="48"/>
        <end position="153"/>
    </location>
</feature>
<dbReference type="RefSeq" id="WP_091542588.1">
    <property type="nucleotide sequence ID" value="NZ_FMUS01000010.1"/>
</dbReference>
<dbReference type="InterPro" id="IPR029063">
    <property type="entry name" value="SAM-dependent_MTases_sf"/>
</dbReference>
<reference evidence="2 3" key="1">
    <citation type="submission" date="2016-10" db="EMBL/GenBank/DDBJ databases">
        <authorList>
            <person name="de Groot N.N."/>
        </authorList>
    </citation>
    <scope>NUCLEOTIDE SEQUENCE [LARGE SCALE GENOMIC DNA]</scope>
    <source>
        <strain evidence="2 3">DSM 18978</strain>
    </source>
</reference>
<evidence type="ECO:0000313" key="3">
    <source>
        <dbReference type="Proteomes" id="UP000198636"/>
    </source>
</evidence>
<dbReference type="Gene3D" id="3.40.50.150">
    <property type="entry name" value="Vaccinia Virus protein VP39"/>
    <property type="match status" value="1"/>
</dbReference>
<dbReference type="CDD" id="cd02440">
    <property type="entry name" value="AdoMet_MTases"/>
    <property type="match status" value="1"/>
</dbReference>
<keyword evidence="2" id="KW-0830">Ubiquinone</keyword>
<dbReference type="GO" id="GO:0032259">
    <property type="term" value="P:methylation"/>
    <property type="evidence" value="ECO:0007669"/>
    <property type="project" value="UniProtKB-KW"/>
</dbReference>
<dbReference type="Proteomes" id="UP000198636">
    <property type="component" value="Unassembled WGS sequence"/>
</dbReference>
<evidence type="ECO:0000259" key="1">
    <source>
        <dbReference type="Pfam" id="PF13847"/>
    </source>
</evidence>
<dbReference type="InterPro" id="IPR050508">
    <property type="entry name" value="Methyltransf_Superfamily"/>
</dbReference>
<dbReference type="SUPFAM" id="SSF53335">
    <property type="entry name" value="S-adenosyl-L-methionine-dependent methyltransferases"/>
    <property type="match status" value="1"/>
</dbReference>
<dbReference type="PANTHER" id="PTHR42912:SF93">
    <property type="entry name" value="N6-ADENOSINE-METHYLTRANSFERASE TMT1A"/>
    <property type="match status" value="1"/>
</dbReference>
<evidence type="ECO:0000313" key="2">
    <source>
        <dbReference type="EMBL" id="SCY56427.1"/>
    </source>
</evidence>
<dbReference type="InterPro" id="IPR025714">
    <property type="entry name" value="Methyltranfer_dom"/>
</dbReference>
<dbReference type="PANTHER" id="PTHR42912">
    <property type="entry name" value="METHYLTRANSFERASE"/>
    <property type="match status" value="1"/>
</dbReference>
<protein>
    <submittedName>
        <fullName evidence="2">Ubiquinone/menaquinone biosynthesis C-methylase UbiE</fullName>
    </submittedName>
</protein>
<keyword evidence="3" id="KW-1185">Reference proteome</keyword>
<dbReference type="Pfam" id="PF13847">
    <property type="entry name" value="Methyltransf_31"/>
    <property type="match status" value="1"/>
</dbReference>
<dbReference type="GO" id="GO:0008168">
    <property type="term" value="F:methyltransferase activity"/>
    <property type="evidence" value="ECO:0007669"/>
    <property type="project" value="UniProtKB-KW"/>
</dbReference>
<keyword evidence="2" id="KW-0489">Methyltransferase</keyword>
<accession>A0A1G5GYE7</accession>
<dbReference type="AlphaFoldDB" id="A0A1G5GYE7"/>
<dbReference type="EMBL" id="FMUS01000010">
    <property type="protein sequence ID" value="SCY56427.1"/>
    <property type="molecule type" value="Genomic_DNA"/>
</dbReference>
<organism evidence="2 3">
    <name type="scientific">Alkaliphilus peptidifermentans DSM 18978</name>
    <dbReference type="NCBI Taxonomy" id="1120976"/>
    <lineage>
        <taxon>Bacteria</taxon>
        <taxon>Bacillati</taxon>
        <taxon>Bacillota</taxon>
        <taxon>Clostridia</taxon>
        <taxon>Peptostreptococcales</taxon>
        <taxon>Natronincolaceae</taxon>
        <taxon>Alkaliphilus</taxon>
    </lineage>
</organism>
<name>A0A1G5GYE7_9FIRM</name>
<dbReference type="STRING" id="1120976.SAMN03080606_01829"/>
<gene>
    <name evidence="2" type="ORF">SAMN03080606_01829</name>
</gene>
<proteinExistence type="predicted"/>
<keyword evidence="2" id="KW-0808">Transferase</keyword>
<sequence>MKDKSETVYQRLTGKGIFPHHFAFTLLMPFRNIFLSPKKLIKRLELKVDSNVLEIGPGPGYFSVDVAKAIPCGRLYLFDIQKEMLDIAKKRLEKRKISNVEYHLSNGFEFPYKANHFDVIFMITVLGEIENKEEYVKEIHRVLRKNGTISISEQFGDPDKMTIDEINELFAKNDFELYKKYGSKNNFTVNYIKL</sequence>
<dbReference type="OrthoDB" id="9784101at2"/>